<evidence type="ECO:0000313" key="1">
    <source>
        <dbReference type="EMBL" id="SPZ06222.1"/>
    </source>
</evidence>
<sequence>MPFAFLDTEFTSLTAQARLISLALVVPDGPEFDVELPQNWDLADCSDFVIEVVLPQLDPVQYGMSVPDARDALWQFLSRFDEEVIVCCDAPLWDWEFFSQLAYRHGKWPANVRNAPRNSYDLILDLARAIPEEQVPHHALLDARLAARHYRIATSRG</sequence>
<reference evidence="1 2" key="1">
    <citation type="submission" date="2018-06" db="EMBL/GenBank/DDBJ databases">
        <authorList>
            <consortium name="Pathogen Informatics"/>
            <person name="Doyle S."/>
        </authorList>
    </citation>
    <scope>NUCLEOTIDE SEQUENCE [LARGE SCALE GENOMIC DNA]</scope>
    <source>
        <strain evidence="1 2">NCTC11842</strain>
    </source>
</reference>
<dbReference type="InterPro" id="IPR036397">
    <property type="entry name" value="RNaseH_sf"/>
</dbReference>
<proteinExistence type="predicted"/>
<name>A0A2X2CC89_PSELU</name>
<organism evidence="1 2">
    <name type="scientific">Pseudomonas luteola</name>
    <dbReference type="NCBI Taxonomy" id="47886"/>
    <lineage>
        <taxon>Bacteria</taxon>
        <taxon>Pseudomonadati</taxon>
        <taxon>Pseudomonadota</taxon>
        <taxon>Gammaproteobacteria</taxon>
        <taxon>Pseudomonadales</taxon>
        <taxon>Pseudomonadaceae</taxon>
        <taxon>Pseudomonas</taxon>
    </lineage>
</organism>
<dbReference type="EMBL" id="UAUF01000011">
    <property type="protein sequence ID" value="SPZ06222.1"/>
    <property type="molecule type" value="Genomic_DNA"/>
</dbReference>
<dbReference type="GO" id="GO:0003676">
    <property type="term" value="F:nucleic acid binding"/>
    <property type="evidence" value="ECO:0007669"/>
    <property type="project" value="InterPro"/>
</dbReference>
<dbReference type="AlphaFoldDB" id="A0A2X2CC89"/>
<dbReference type="InterPro" id="IPR012337">
    <property type="entry name" value="RNaseH-like_sf"/>
</dbReference>
<dbReference type="RefSeq" id="WP_010798280.1">
    <property type="nucleotide sequence ID" value="NZ_UAUF01000011.1"/>
</dbReference>
<protein>
    <submittedName>
        <fullName evidence="1">Uncharacterized protein</fullName>
    </submittedName>
</protein>
<dbReference type="SUPFAM" id="SSF53098">
    <property type="entry name" value="Ribonuclease H-like"/>
    <property type="match status" value="1"/>
</dbReference>
<gene>
    <name evidence="1" type="ORF">NCTC11842_02122</name>
</gene>
<dbReference type="Proteomes" id="UP000250443">
    <property type="component" value="Unassembled WGS sequence"/>
</dbReference>
<accession>A0A2X2CC89</accession>
<evidence type="ECO:0000313" key="2">
    <source>
        <dbReference type="Proteomes" id="UP000250443"/>
    </source>
</evidence>
<dbReference type="Gene3D" id="3.30.420.10">
    <property type="entry name" value="Ribonuclease H-like superfamily/Ribonuclease H"/>
    <property type="match status" value="1"/>
</dbReference>